<evidence type="ECO:0000313" key="2">
    <source>
        <dbReference type="Proteomes" id="UP000822476"/>
    </source>
</evidence>
<gene>
    <name evidence="1" type="ORF">EG68_04740</name>
</gene>
<accession>A0A8S9YWX4</accession>
<sequence>MTSSSPPKSRSSKVPTLSVYFFLRSATSIPTGGEGEVPRHLPTNKRLQQTQAQVDELILCEQTLKSKCWETETQILDEEHKANDYHRNYRFHHLSCDHRFRYQMIVTLCIRFLVRAVSHRRIFRVVSL</sequence>
<comment type="caution">
    <text evidence="1">The sequence shown here is derived from an EMBL/GenBank/DDBJ whole genome shotgun (WGS) entry which is preliminary data.</text>
</comment>
<dbReference type="AlphaFoldDB" id="A0A8S9YWX4"/>
<organism evidence="1 2">
    <name type="scientific">Paragonimus skrjabini miyazakii</name>
    <dbReference type="NCBI Taxonomy" id="59628"/>
    <lineage>
        <taxon>Eukaryota</taxon>
        <taxon>Metazoa</taxon>
        <taxon>Spiralia</taxon>
        <taxon>Lophotrochozoa</taxon>
        <taxon>Platyhelminthes</taxon>
        <taxon>Trematoda</taxon>
        <taxon>Digenea</taxon>
        <taxon>Plagiorchiida</taxon>
        <taxon>Troglotremata</taxon>
        <taxon>Troglotrematidae</taxon>
        <taxon>Paragonimus</taxon>
    </lineage>
</organism>
<proteinExistence type="predicted"/>
<evidence type="ECO:0000313" key="1">
    <source>
        <dbReference type="EMBL" id="KAF7257660.1"/>
    </source>
</evidence>
<dbReference type="EMBL" id="JTDE01002229">
    <property type="protein sequence ID" value="KAF7257660.1"/>
    <property type="molecule type" value="Genomic_DNA"/>
</dbReference>
<dbReference type="Proteomes" id="UP000822476">
    <property type="component" value="Unassembled WGS sequence"/>
</dbReference>
<protein>
    <submittedName>
        <fullName evidence="1">Uncharacterized protein</fullName>
    </submittedName>
</protein>
<keyword evidence="2" id="KW-1185">Reference proteome</keyword>
<dbReference type="OrthoDB" id="10042941at2759"/>
<reference evidence="1" key="1">
    <citation type="submission" date="2019-07" db="EMBL/GenBank/DDBJ databases">
        <title>Annotation for the trematode Paragonimus miyazaki's.</title>
        <authorList>
            <person name="Choi Y.-J."/>
        </authorList>
    </citation>
    <scope>NUCLEOTIDE SEQUENCE</scope>
    <source>
        <strain evidence="1">Japan</strain>
    </source>
</reference>
<name>A0A8S9YWX4_9TREM</name>